<feature type="modified residue" description="N6-(pyridoxal phosphate)lysine" evidence="6">
    <location>
        <position position="294"/>
    </location>
</feature>
<evidence type="ECO:0000256" key="7">
    <source>
        <dbReference type="RuleBase" id="RU000382"/>
    </source>
</evidence>
<dbReference type="OrthoDB" id="9803665at2"/>
<keyword evidence="8" id="KW-0032">Aminotransferase</keyword>
<evidence type="ECO:0000256" key="6">
    <source>
        <dbReference type="PIRSR" id="PIRSR602129-50"/>
    </source>
</evidence>
<keyword evidence="4 6" id="KW-0663">Pyridoxal phosphate</keyword>
<keyword evidence="8" id="KW-0808">Transferase</keyword>
<dbReference type="EMBL" id="PTRA01000001">
    <property type="protein sequence ID" value="PQA60878.1"/>
    <property type="molecule type" value="Genomic_DNA"/>
</dbReference>
<dbReference type="GO" id="GO:0006520">
    <property type="term" value="P:amino acid metabolic process"/>
    <property type="evidence" value="ECO:0007669"/>
    <property type="project" value="InterPro"/>
</dbReference>
<sequence length="466" mass="51884">MNSFLQTDIEQWDDLLAEVRSQATAYLQNIESVPTSPQLQDFVSAELPAAGWGTAQALAFFRQHYQPWMVASAGPRYWGYVVGGTTPAAMAGDWLTSVFDANPQSLQGTGDRSAQLEVETIRSMRQLLGLPDTFTGGFVSGATMSIFTGLAVARQWAGVQMGQDIARKGLSVQPIVLAATPHSAVRKAMAMLGMGSNRLIKLRTLPDREAVDLEDLEEKLRQYQGQPIIVSTSAGTVNTVDFDDFLGVQRLRQQYPFWWHVDAAFGGFAACSPQYADRLRGWENADSITVDCHKWMNVPYDSAVIFTQRKHQHLQVQTFQNSNAPYLGDPDEDFSYLNFLPDNSRRLRALPAWFSLMAYGKAGFADRVEQSVRCAQRLGEALETSTDFRLVAPVRLNVVCFTLRQMPERAAEFLALLNQRGKVFITPTLLEGTFCLRAAFVNFRTTESHVDEALEELSCVLQVLNA</sequence>
<dbReference type="Gene3D" id="3.40.640.10">
    <property type="entry name" value="Type I PLP-dependent aspartate aminotransferase-like (Major domain)"/>
    <property type="match status" value="1"/>
</dbReference>
<name>A0A2S7ITC4_9BACT</name>
<evidence type="ECO:0000256" key="3">
    <source>
        <dbReference type="ARBA" id="ARBA00022793"/>
    </source>
</evidence>
<dbReference type="InterPro" id="IPR015422">
    <property type="entry name" value="PyrdxlP-dep_Trfase_small"/>
</dbReference>
<comment type="similarity">
    <text evidence="2 7">Belongs to the group II decarboxylase family.</text>
</comment>
<dbReference type="Proteomes" id="UP000239590">
    <property type="component" value="Unassembled WGS sequence"/>
</dbReference>
<keyword evidence="5 7" id="KW-0456">Lyase</keyword>
<dbReference type="GO" id="GO:0030170">
    <property type="term" value="F:pyridoxal phosphate binding"/>
    <property type="evidence" value="ECO:0007669"/>
    <property type="project" value="InterPro"/>
</dbReference>
<dbReference type="InterPro" id="IPR002129">
    <property type="entry name" value="PyrdxlP-dep_de-COase"/>
</dbReference>
<dbReference type="PRINTS" id="PR00800">
    <property type="entry name" value="YHDCRBOXLASE"/>
</dbReference>
<organism evidence="8 9">
    <name type="scientific">Siphonobacter curvatus</name>
    <dbReference type="NCBI Taxonomy" id="2094562"/>
    <lineage>
        <taxon>Bacteria</taxon>
        <taxon>Pseudomonadati</taxon>
        <taxon>Bacteroidota</taxon>
        <taxon>Cytophagia</taxon>
        <taxon>Cytophagales</taxon>
        <taxon>Cytophagaceae</taxon>
        <taxon>Siphonobacter</taxon>
    </lineage>
</organism>
<dbReference type="PANTHER" id="PTHR11999:SF70">
    <property type="entry name" value="MIP05841P"/>
    <property type="match status" value="1"/>
</dbReference>
<evidence type="ECO:0000256" key="5">
    <source>
        <dbReference type="ARBA" id="ARBA00023239"/>
    </source>
</evidence>
<dbReference type="PANTHER" id="PTHR11999">
    <property type="entry name" value="GROUP II PYRIDOXAL-5-PHOSPHATE DECARBOXYLASE"/>
    <property type="match status" value="1"/>
</dbReference>
<dbReference type="AlphaFoldDB" id="A0A2S7ITC4"/>
<dbReference type="GO" id="GO:0016831">
    <property type="term" value="F:carboxy-lyase activity"/>
    <property type="evidence" value="ECO:0007669"/>
    <property type="project" value="UniProtKB-KW"/>
</dbReference>
<keyword evidence="3" id="KW-0210">Decarboxylase</keyword>
<evidence type="ECO:0000256" key="2">
    <source>
        <dbReference type="ARBA" id="ARBA00009533"/>
    </source>
</evidence>
<dbReference type="GO" id="GO:0019752">
    <property type="term" value="P:carboxylic acid metabolic process"/>
    <property type="evidence" value="ECO:0007669"/>
    <property type="project" value="InterPro"/>
</dbReference>
<evidence type="ECO:0000256" key="1">
    <source>
        <dbReference type="ARBA" id="ARBA00001933"/>
    </source>
</evidence>
<gene>
    <name evidence="8" type="ORF">C5O19_15060</name>
</gene>
<keyword evidence="9" id="KW-1185">Reference proteome</keyword>
<comment type="caution">
    <text evidence="8">The sequence shown here is derived from an EMBL/GenBank/DDBJ whole genome shotgun (WGS) entry which is preliminary data.</text>
</comment>
<comment type="cofactor">
    <cofactor evidence="1 6 7">
        <name>pyridoxal 5'-phosphate</name>
        <dbReference type="ChEBI" id="CHEBI:597326"/>
    </cofactor>
</comment>
<dbReference type="InterPro" id="IPR010977">
    <property type="entry name" value="Aromatic_deC"/>
</dbReference>
<proteinExistence type="inferred from homology"/>
<reference evidence="9" key="1">
    <citation type="submission" date="2018-02" db="EMBL/GenBank/DDBJ databases">
        <title>Genome sequencing of Solimonas sp. HR-BB.</title>
        <authorList>
            <person name="Lee Y."/>
            <person name="Jeon C.O."/>
        </authorList>
    </citation>
    <scope>NUCLEOTIDE SEQUENCE [LARGE SCALE GENOMIC DNA]</scope>
    <source>
        <strain evidence="9">HR-U</strain>
    </source>
</reference>
<dbReference type="GO" id="GO:0008483">
    <property type="term" value="F:transaminase activity"/>
    <property type="evidence" value="ECO:0007669"/>
    <property type="project" value="UniProtKB-KW"/>
</dbReference>
<dbReference type="InterPro" id="IPR015424">
    <property type="entry name" value="PyrdxlP-dep_Trfase"/>
</dbReference>
<protein>
    <submittedName>
        <fullName evidence="8">Aspartate aminotransferase family protein</fullName>
    </submittedName>
</protein>
<dbReference type="SUPFAM" id="SSF53383">
    <property type="entry name" value="PLP-dependent transferases"/>
    <property type="match status" value="1"/>
</dbReference>
<dbReference type="InterPro" id="IPR015421">
    <property type="entry name" value="PyrdxlP-dep_Trfase_major"/>
</dbReference>
<evidence type="ECO:0000313" key="9">
    <source>
        <dbReference type="Proteomes" id="UP000239590"/>
    </source>
</evidence>
<accession>A0A2S7ITC4</accession>
<dbReference type="Pfam" id="PF00282">
    <property type="entry name" value="Pyridoxal_deC"/>
    <property type="match status" value="1"/>
</dbReference>
<dbReference type="Gene3D" id="3.90.1150.10">
    <property type="entry name" value="Aspartate Aminotransferase, domain 1"/>
    <property type="match status" value="1"/>
</dbReference>
<evidence type="ECO:0000256" key="4">
    <source>
        <dbReference type="ARBA" id="ARBA00022898"/>
    </source>
</evidence>
<dbReference type="RefSeq" id="WP_104713629.1">
    <property type="nucleotide sequence ID" value="NZ_PTRA01000001.1"/>
</dbReference>
<evidence type="ECO:0000313" key="8">
    <source>
        <dbReference type="EMBL" id="PQA60878.1"/>
    </source>
</evidence>